<proteinExistence type="predicted"/>
<feature type="transmembrane region" description="Helical" evidence="1">
    <location>
        <begin position="163"/>
        <end position="187"/>
    </location>
</feature>
<dbReference type="Pfam" id="PF13197">
    <property type="entry name" value="DUF4013"/>
    <property type="match status" value="1"/>
</dbReference>
<feature type="transmembrane region" description="Helical" evidence="1">
    <location>
        <begin position="199"/>
        <end position="220"/>
    </location>
</feature>
<feature type="transmembrane region" description="Helical" evidence="1">
    <location>
        <begin position="20"/>
        <end position="42"/>
    </location>
</feature>
<gene>
    <name evidence="2" type="ORF">E7Z74_07195</name>
</gene>
<dbReference type="EMBL" id="SUTF01000008">
    <property type="protein sequence ID" value="MBE6511032.1"/>
    <property type="molecule type" value="Genomic_DNA"/>
</dbReference>
<dbReference type="InterPro" id="IPR025098">
    <property type="entry name" value="DUF4013"/>
</dbReference>
<dbReference type="Proteomes" id="UP000713479">
    <property type="component" value="Unassembled WGS sequence"/>
</dbReference>
<keyword evidence="1" id="KW-1133">Transmembrane helix</keyword>
<evidence type="ECO:0000313" key="3">
    <source>
        <dbReference type="Proteomes" id="UP000713479"/>
    </source>
</evidence>
<feature type="transmembrane region" description="Helical" evidence="1">
    <location>
        <begin position="104"/>
        <end position="124"/>
    </location>
</feature>
<reference evidence="2" key="1">
    <citation type="submission" date="2019-04" db="EMBL/GenBank/DDBJ databases">
        <title>Evolution of Biomass-Degrading Anaerobic Consortia Revealed by Metagenomics.</title>
        <authorList>
            <person name="Peng X."/>
        </authorList>
    </citation>
    <scope>NUCLEOTIDE SEQUENCE</scope>
    <source>
        <strain evidence="2">SIG13</strain>
    </source>
</reference>
<comment type="caution">
    <text evidence="2">The sequence shown here is derived from an EMBL/GenBank/DDBJ whole genome shotgun (WGS) entry which is preliminary data.</text>
</comment>
<feature type="transmembrane region" description="Helical" evidence="1">
    <location>
        <begin position="77"/>
        <end position="98"/>
    </location>
</feature>
<dbReference type="AlphaFoldDB" id="A0A8T3VIM4"/>
<name>A0A8T3VIM4_9EURY</name>
<organism evidence="2 3">
    <name type="scientific">Methanobrevibacter millerae</name>
    <dbReference type="NCBI Taxonomy" id="230361"/>
    <lineage>
        <taxon>Archaea</taxon>
        <taxon>Methanobacteriati</taxon>
        <taxon>Methanobacteriota</taxon>
        <taxon>Methanomada group</taxon>
        <taxon>Methanobacteria</taxon>
        <taxon>Methanobacteriales</taxon>
        <taxon>Methanobacteriaceae</taxon>
        <taxon>Methanobrevibacter</taxon>
    </lineage>
</organism>
<sequence>MILDIYKDSFEFASKKVSSLLILGVLSLFNILIIPMVFFYGYNYRVVKLSTQSMINGGDVPPEFNDFKVMFIDGLKYILVCLVYLIIPVVCIVASFSFGSFNSILFIIGCILLLICLLLVYTAIPHMAVNDDSLKSAFALSDLLEIISSIGYGRYILNYIGVYLITFVVLIVVILILSLIFAVLGIASVSISANGFGAVNMLATIIMNFVLFFLVMPYMVMFQNRCMGLVYSLGS</sequence>
<keyword evidence="1" id="KW-0472">Membrane</keyword>
<accession>A0A8T3VIM4</accession>
<keyword evidence="1" id="KW-0812">Transmembrane</keyword>
<protein>
    <submittedName>
        <fullName evidence="2">DUF4013 domain-containing protein</fullName>
    </submittedName>
</protein>
<evidence type="ECO:0000256" key="1">
    <source>
        <dbReference type="SAM" id="Phobius"/>
    </source>
</evidence>
<evidence type="ECO:0000313" key="2">
    <source>
        <dbReference type="EMBL" id="MBE6511032.1"/>
    </source>
</evidence>